<dbReference type="PANTHER" id="PTHR43744">
    <property type="entry name" value="ABC TRANSPORTER PERMEASE PROTEIN MG189-RELATED-RELATED"/>
    <property type="match status" value="1"/>
</dbReference>
<feature type="domain" description="ABC transmembrane type-1" evidence="8">
    <location>
        <begin position="70"/>
        <end position="261"/>
    </location>
</feature>
<dbReference type="InterPro" id="IPR000515">
    <property type="entry name" value="MetI-like"/>
</dbReference>
<evidence type="ECO:0000256" key="5">
    <source>
        <dbReference type="ARBA" id="ARBA00022989"/>
    </source>
</evidence>
<dbReference type="CDD" id="cd06261">
    <property type="entry name" value="TM_PBP2"/>
    <property type="match status" value="1"/>
</dbReference>
<dbReference type="SUPFAM" id="SSF161098">
    <property type="entry name" value="MetI-like"/>
    <property type="match status" value="1"/>
</dbReference>
<comment type="subcellular location">
    <subcellularLocation>
        <location evidence="1 7">Cell membrane</location>
        <topology evidence="1 7">Multi-pass membrane protein</topology>
    </subcellularLocation>
</comment>
<feature type="transmembrane region" description="Helical" evidence="7">
    <location>
        <begin position="75"/>
        <end position="99"/>
    </location>
</feature>
<dbReference type="AlphaFoldDB" id="A0A1N6RGU2"/>
<dbReference type="Proteomes" id="UP000185669">
    <property type="component" value="Unassembled WGS sequence"/>
</dbReference>
<keyword evidence="2 7" id="KW-0813">Transport</keyword>
<protein>
    <submittedName>
        <fullName evidence="9">Carbohydrate ABC transporter membrane protein 2, CUT1 family</fullName>
    </submittedName>
</protein>
<evidence type="ECO:0000256" key="3">
    <source>
        <dbReference type="ARBA" id="ARBA00022475"/>
    </source>
</evidence>
<gene>
    <name evidence="9" type="ORF">SAMN05421834_1035</name>
</gene>
<keyword evidence="10" id="KW-1185">Reference proteome</keyword>
<proteinExistence type="inferred from homology"/>
<dbReference type="GO" id="GO:0055085">
    <property type="term" value="P:transmembrane transport"/>
    <property type="evidence" value="ECO:0007669"/>
    <property type="project" value="InterPro"/>
</dbReference>
<keyword evidence="3" id="KW-1003">Cell membrane</keyword>
<evidence type="ECO:0000256" key="7">
    <source>
        <dbReference type="RuleBase" id="RU363032"/>
    </source>
</evidence>
<organism evidence="9 10">
    <name type="scientific">Halanaerobium kushneri</name>
    <dbReference type="NCBI Taxonomy" id="56779"/>
    <lineage>
        <taxon>Bacteria</taxon>
        <taxon>Bacillati</taxon>
        <taxon>Bacillota</taxon>
        <taxon>Clostridia</taxon>
        <taxon>Halanaerobiales</taxon>
        <taxon>Halanaerobiaceae</taxon>
        <taxon>Halanaerobium</taxon>
    </lineage>
</organism>
<evidence type="ECO:0000256" key="6">
    <source>
        <dbReference type="ARBA" id="ARBA00023136"/>
    </source>
</evidence>
<sequence>MKRKKTTTIFIHLFLIVSVFLVSFPIIYAFMVSTLNINQVYSSPPKLQLGDNLINNYREAWERSNMGKLLFNSSFISIVTAVGKIILSVSAAFAFVYFGDFPGKNLLFIMILITHMLPLPIRIVPTYQLMDNLGWLDTYYALTIPFFASATGVLLFKQFYMTVPESLLEASLIDGITPLRFLLSILIPLSKSNIVALFTIEFIWVWNQYLWPLVTTNSARVRVVQIGLKMLIPSDAQPEWNVIMAALIIGVIPPLLVYLTLQKSLVEGFAMQQDK</sequence>
<dbReference type="GO" id="GO:0005886">
    <property type="term" value="C:plasma membrane"/>
    <property type="evidence" value="ECO:0007669"/>
    <property type="project" value="UniProtKB-SubCell"/>
</dbReference>
<dbReference type="Gene3D" id="1.10.3720.10">
    <property type="entry name" value="MetI-like"/>
    <property type="match status" value="1"/>
</dbReference>
<dbReference type="STRING" id="56779.SAMN05421834_1035"/>
<evidence type="ECO:0000256" key="1">
    <source>
        <dbReference type="ARBA" id="ARBA00004651"/>
    </source>
</evidence>
<dbReference type="InterPro" id="IPR035906">
    <property type="entry name" value="MetI-like_sf"/>
</dbReference>
<feature type="transmembrane region" description="Helical" evidence="7">
    <location>
        <begin position="106"/>
        <end position="127"/>
    </location>
</feature>
<keyword evidence="5 7" id="KW-1133">Transmembrane helix</keyword>
<dbReference type="OrthoDB" id="9787837at2"/>
<dbReference type="RefSeq" id="WP_076543866.1">
    <property type="nucleotide sequence ID" value="NZ_FTNC01000003.1"/>
</dbReference>
<dbReference type="PROSITE" id="PS50928">
    <property type="entry name" value="ABC_TM1"/>
    <property type="match status" value="1"/>
</dbReference>
<comment type="similarity">
    <text evidence="7">Belongs to the binding-protein-dependent transport system permease family.</text>
</comment>
<keyword evidence="4 7" id="KW-0812">Transmembrane</keyword>
<accession>A0A1N6RGU2</accession>
<feature type="transmembrane region" description="Helical" evidence="7">
    <location>
        <begin position="181"/>
        <end position="206"/>
    </location>
</feature>
<feature type="transmembrane region" description="Helical" evidence="7">
    <location>
        <begin position="139"/>
        <end position="160"/>
    </location>
</feature>
<evidence type="ECO:0000256" key="4">
    <source>
        <dbReference type="ARBA" id="ARBA00022692"/>
    </source>
</evidence>
<feature type="transmembrane region" description="Helical" evidence="7">
    <location>
        <begin position="9"/>
        <end position="31"/>
    </location>
</feature>
<evidence type="ECO:0000313" key="9">
    <source>
        <dbReference type="EMBL" id="SIQ27999.1"/>
    </source>
</evidence>
<keyword evidence="6 7" id="KW-0472">Membrane</keyword>
<name>A0A1N6RGU2_9FIRM</name>
<evidence type="ECO:0000259" key="8">
    <source>
        <dbReference type="PROSITE" id="PS50928"/>
    </source>
</evidence>
<dbReference type="Pfam" id="PF00528">
    <property type="entry name" value="BPD_transp_1"/>
    <property type="match status" value="1"/>
</dbReference>
<reference evidence="10" key="1">
    <citation type="submission" date="2017-01" db="EMBL/GenBank/DDBJ databases">
        <authorList>
            <person name="Varghese N."/>
            <person name="Submissions S."/>
        </authorList>
    </citation>
    <scope>NUCLEOTIDE SEQUENCE [LARGE SCALE GENOMIC DNA]</scope>
    <source>
        <strain evidence="10">ATCC 700103</strain>
    </source>
</reference>
<evidence type="ECO:0000256" key="2">
    <source>
        <dbReference type="ARBA" id="ARBA00022448"/>
    </source>
</evidence>
<dbReference type="EMBL" id="FTNC01000003">
    <property type="protein sequence ID" value="SIQ27999.1"/>
    <property type="molecule type" value="Genomic_DNA"/>
</dbReference>
<feature type="transmembrane region" description="Helical" evidence="7">
    <location>
        <begin position="240"/>
        <end position="261"/>
    </location>
</feature>
<dbReference type="PANTHER" id="PTHR43744:SF8">
    <property type="entry name" value="SN-GLYCEROL-3-PHOSPHATE TRANSPORT SYSTEM PERMEASE PROTEIN UGPE"/>
    <property type="match status" value="1"/>
</dbReference>
<evidence type="ECO:0000313" key="10">
    <source>
        <dbReference type="Proteomes" id="UP000185669"/>
    </source>
</evidence>